<evidence type="ECO:0000313" key="1">
    <source>
        <dbReference type="EMBL" id="MPN02573.1"/>
    </source>
</evidence>
<dbReference type="AlphaFoldDB" id="A0A645EPW3"/>
<sequence>MGPGRWGSSNPKLGTPVRYNEICNCGCLIEVGITEKNYTPELSYGTHFFLDLDNDGILYLPVFSGFKDNIFNHEWFNTAPYEQKRHPAVRFYTGDFSVFLDGDKEKGVIIVNE</sequence>
<reference evidence="1" key="1">
    <citation type="submission" date="2019-08" db="EMBL/GenBank/DDBJ databases">
        <authorList>
            <person name="Kucharzyk K."/>
            <person name="Murdoch R.W."/>
            <person name="Higgins S."/>
            <person name="Loffler F."/>
        </authorList>
    </citation>
    <scope>NUCLEOTIDE SEQUENCE</scope>
</reference>
<name>A0A645EPW3_9ZZZZ</name>
<comment type="caution">
    <text evidence="1">The sequence shown here is derived from an EMBL/GenBank/DDBJ whole genome shotgun (WGS) entry which is preliminary data.</text>
</comment>
<dbReference type="EMBL" id="VSSQ01048531">
    <property type="protein sequence ID" value="MPN02573.1"/>
    <property type="molecule type" value="Genomic_DNA"/>
</dbReference>
<organism evidence="1">
    <name type="scientific">bioreactor metagenome</name>
    <dbReference type="NCBI Taxonomy" id="1076179"/>
    <lineage>
        <taxon>unclassified sequences</taxon>
        <taxon>metagenomes</taxon>
        <taxon>ecological metagenomes</taxon>
    </lineage>
</organism>
<gene>
    <name evidence="1" type="ORF">SDC9_149789</name>
</gene>
<protein>
    <submittedName>
        <fullName evidence="1">Uncharacterized protein</fullName>
    </submittedName>
</protein>
<proteinExistence type="predicted"/>
<accession>A0A645EPW3</accession>